<proteinExistence type="predicted"/>
<name>A0A843YJH7_9RHOB</name>
<sequence>MRHMFQKFRRDESGAVTVDWVILTAVVMAAVLLLTTPLRTGLEGVLTAVSGYMGATSTDLASQGNALE</sequence>
<evidence type="ECO:0000313" key="2">
    <source>
        <dbReference type="EMBL" id="MQQ09412.1"/>
    </source>
</evidence>
<evidence type="ECO:0000313" key="3">
    <source>
        <dbReference type="Proteomes" id="UP000444174"/>
    </source>
</evidence>
<protein>
    <recommendedName>
        <fullName evidence="4">Flp pilus assembly protein, pilin Flp</fullName>
    </recommendedName>
</protein>
<evidence type="ECO:0008006" key="4">
    <source>
        <dbReference type="Google" id="ProtNLM"/>
    </source>
</evidence>
<dbReference type="AlphaFoldDB" id="A0A843YJH7"/>
<organism evidence="2 3">
    <name type="scientific">Tritonibacter litoralis</name>
    <dbReference type="NCBI Taxonomy" id="2662264"/>
    <lineage>
        <taxon>Bacteria</taxon>
        <taxon>Pseudomonadati</taxon>
        <taxon>Pseudomonadota</taxon>
        <taxon>Alphaproteobacteria</taxon>
        <taxon>Rhodobacterales</taxon>
        <taxon>Paracoccaceae</taxon>
        <taxon>Tritonibacter</taxon>
    </lineage>
</organism>
<evidence type="ECO:0000256" key="1">
    <source>
        <dbReference type="SAM" id="Phobius"/>
    </source>
</evidence>
<gene>
    <name evidence="2" type="ORF">GFB49_13170</name>
</gene>
<keyword evidence="3" id="KW-1185">Reference proteome</keyword>
<dbReference type="RefSeq" id="WP_194269344.1">
    <property type="nucleotide sequence ID" value="NZ_WIBF01000008.1"/>
</dbReference>
<reference evidence="2 3" key="1">
    <citation type="submission" date="2019-10" db="EMBL/GenBank/DDBJ databases">
        <title>Epibacterium sp. nov., isolated from seawater.</title>
        <authorList>
            <person name="Zhang X."/>
            <person name="Li N."/>
        </authorList>
    </citation>
    <scope>NUCLEOTIDE SEQUENCE [LARGE SCALE GENOMIC DNA]</scope>
    <source>
        <strain evidence="2 3">SM1979</strain>
    </source>
</reference>
<keyword evidence="1" id="KW-1133">Transmembrane helix</keyword>
<keyword evidence="1" id="KW-0472">Membrane</keyword>
<dbReference type="Proteomes" id="UP000444174">
    <property type="component" value="Unassembled WGS sequence"/>
</dbReference>
<accession>A0A843YJH7</accession>
<comment type="caution">
    <text evidence="2">The sequence shown here is derived from an EMBL/GenBank/DDBJ whole genome shotgun (WGS) entry which is preliminary data.</text>
</comment>
<keyword evidence="1" id="KW-0812">Transmembrane</keyword>
<dbReference type="EMBL" id="WIBF01000008">
    <property type="protein sequence ID" value="MQQ09412.1"/>
    <property type="molecule type" value="Genomic_DNA"/>
</dbReference>
<feature type="transmembrane region" description="Helical" evidence="1">
    <location>
        <begin position="20"/>
        <end position="38"/>
    </location>
</feature>